<reference evidence="2" key="1">
    <citation type="submission" date="2009-07" db="EMBL/GenBank/DDBJ databases">
        <authorList>
            <consortium name="US DOE Joint Genome Institute (JGI-PGF)"/>
            <person name="Lucas S."/>
            <person name="Copeland A."/>
            <person name="Lapidus A."/>
            <person name="Glavina del Rio T."/>
            <person name="Tice H."/>
            <person name="Bruce D."/>
            <person name="Goodwin L."/>
            <person name="Pitluck S."/>
            <person name="Larimer F."/>
            <person name="Land M.L."/>
            <person name="Mouttaki H."/>
            <person name="He Z."/>
            <person name="Zhou J."/>
            <person name="Hemme C.L."/>
        </authorList>
    </citation>
    <scope>NUCLEOTIDE SEQUENCE [LARGE SCALE GENOMIC DNA]</scope>
    <source>
        <strain evidence="2">DSM 2782</strain>
    </source>
</reference>
<feature type="transmembrane region" description="Helical" evidence="1">
    <location>
        <begin position="162"/>
        <end position="180"/>
    </location>
</feature>
<evidence type="ECO:0000313" key="3">
    <source>
        <dbReference type="Proteomes" id="UP000003860"/>
    </source>
</evidence>
<feature type="transmembrane region" description="Helical" evidence="1">
    <location>
        <begin position="213"/>
        <end position="232"/>
    </location>
</feature>
<feature type="transmembrane region" description="Helical" evidence="1">
    <location>
        <begin position="304"/>
        <end position="322"/>
    </location>
</feature>
<evidence type="ECO:0000313" key="2">
    <source>
        <dbReference type="EMBL" id="EGD46276.1"/>
    </source>
</evidence>
<sequence>MTGKTHYRLGIMYYLVFSILPFMASIPIIKGNSKISLAAVGAAALGALIVDSDTERSMINQSNPVTIGAAKITSTLERILNRLLRFIIGFSSGYLILHNIPWIIQKFGARDQVYFISYVIAFSCIFAGIASERFIKRLPVIAIIYNTCSTTINVLLSVLKRFIVLIIYFTFGIALAIYNLQNGNHIMLYIFAIVILGTAVLPHRTFLHSIEGFILYSIIAVYISHIFAAPQHGTAFIVGYFSHIYLADVLTNTGVPVSVIPTILRKLGVHERLMKFSFYRIICKVLDARLCISVMSTGTASGNVFEYIYCSLLFILTVILIINQHGILVFSLV</sequence>
<keyword evidence="1" id="KW-1133">Transmembrane helix</keyword>
<comment type="caution">
    <text evidence="2">The sequence shown here is derived from an EMBL/GenBank/DDBJ whole genome shotgun (WGS) entry which is preliminary data.</text>
</comment>
<dbReference type="Proteomes" id="UP000003860">
    <property type="component" value="Unassembled WGS sequence"/>
</dbReference>
<protein>
    <recommendedName>
        <fullName evidence="4">Membrane-bound metal-dependent hydrolase</fullName>
    </recommendedName>
</protein>
<name>F1TH36_9FIRM</name>
<proteinExistence type="predicted"/>
<accession>F1TH36</accession>
<evidence type="ECO:0000256" key="1">
    <source>
        <dbReference type="SAM" id="Phobius"/>
    </source>
</evidence>
<keyword evidence="1" id="KW-0812">Transmembrane</keyword>
<feature type="transmembrane region" description="Helical" evidence="1">
    <location>
        <begin position="186"/>
        <end position="201"/>
    </location>
</feature>
<feature type="transmembrane region" description="Helical" evidence="1">
    <location>
        <begin position="244"/>
        <end position="264"/>
    </location>
</feature>
<feature type="transmembrane region" description="Helical" evidence="1">
    <location>
        <begin position="112"/>
        <end position="130"/>
    </location>
</feature>
<feature type="transmembrane region" description="Helical" evidence="1">
    <location>
        <begin position="35"/>
        <end position="52"/>
    </location>
</feature>
<keyword evidence="3" id="KW-1185">Reference proteome</keyword>
<dbReference type="EMBL" id="ACXX02000015">
    <property type="protein sequence ID" value="EGD46276.1"/>
    <property type="molecule type" value="Genomic_DNA"/>
</dbReference>
<dbReference type="Pfam" id="PF04307">
    <property type="entry name" value="YdjM"/>
    <property type="match status" value="1"/>
</dbReference>
<reference evidence="2" key="2">
    <citation type="submission" date="2011-01" db="EMBL/GenBank/DDBJ databases">
        <title>The Non-contiguous Finished genome of Clostridium papyrosolvens.</title>
        <authorList>
            <person name="Lucas S."/>
            <person name="Copeland A."/>
            <person name="Lapidus A."/>
            <person name="Cheng J.-F."/>
            <person name="Goodwin L."/>
            <person name="Pitluck S."/>
            <person name="Misra M."/>
            <person name="Chertkov O."/>
            <person name="Detter J.C."/>
            <person name="Han C."/>
            <person name="Tapia R."/>
            <person name="Land M."/>
            <person name="Hauser L."/>
            <person name="Kyrpides N."/>
            <person name="Ivanova N."/>
            <person name="Pagani I."/>
            <person name="Mouttaki H."/>
            <person name="He Z."/>
            <person name="Zhou J."/>
            <person name="Hemme C.L."/>
            <person name="Woyke T."/>
        </authorList>
    </citation>
    <scope>NUCLEOTIDE SEQUENCE [LARGE SCALE GENOMIC DNA]</scope>
    <source>
        <strain evidence="2">DSM 2782</strain>
    </source>
</reference>
<evidence type="ECO:0008006" key="4">
    <source>
        <dbReference type="Google" id="ProtNLM"/>
    </source>
</evidence>
<gene>
    <name evidence="2" type="ORF">Cpap_0888</name>
</gene>
<feature type="transmembrane region" description="Helical" evidence="1">
    <location>
        <begin position="12"/>
        <end position="29"/>
    </location>
</feature>
<dbReference type="RefSeq" id="WP_004621633.1">
    <property type="nucleotide sequence ID" value="NZ_ACXX02000015.1"/>
</dbReference>
<dbReference type="OrthoDB" id="5459053at2"/>
<dbReference type="AlphaFoldDB" id="F1TH36"/>
<organism evidence="2 3">
    <name type="scientific">Ruminiclostridium papyrosolvens DSM 2782</name>
    <dbReference type="NCBI Taxonomy" id="588581"/>
    <lineage>
        <taxon>Bacteria</taxon>
        <taxon>Bacillati</taxon>
        <taxon>Bacillota</taxon>
        <taxon>Clostridia</taxon>
        <taxon>Eubacteriales</taxon>
        <taxon>Oscillospiraceae</taxon>
        <taxon>Ruminiclostridium</taxon>
    </lineage>
</organism>
<dbReference type="InterPro" id="IPR007404">
    <property type="entry name" value="YdjM-like"/>
</dbReference>
<keyword evidence="1" id="KW-0472">Membrane</keyword>
<feature type="transmembrane region" description="Helical" evidence="1">
    <location>
        <begin position="83"/>
        <end position="100"/>
    </location>
</feature>
<dbReference type="eggNOG" id="ENOG5033WFB">
    <property type="taxonomic scope" value="Bacteria"/>
</dbReference>